<dbReference type="PANTHER" id="PTHR43792:SF8">
    <property type="entry name" value="[RIBOSOMAL PROTEIN US5]-ALANINE N-ACETYLTRANSFERASE"/>
    <property type="match status" value="1"/>
</dbReference>
<dbReference type="GO" id="GO:0016747">
    <property type="term" value="F:acyltransferase activity, transferring groups other than amino-acyl groups"/>
    <property type="evidence" value="ECO:0007669"/>
    <property type="project" value="InterPro"/>
</dbReference>
<dbReference type="InterPro" id="IPR051531">
    <property type="entry name" value="N-acetyltransferase"/>
</dbReference>
<comment type="similarity">
    <text evidence="3">Belongs to the acetyltransferase family. RimJ subfamily.</text>
</comment>
<feature type="domain" description="N-acetyltransferase" evidence="4">
    <location>
        <begin position="13"/>
        <end position="164"/>
    </location>
</feature>
<evidence type="ECO:0000313" key="5">
    <source>
        <dbReference type="EMBL" id="SBW03236.1"/>
    </source>
</evidence>
<evidence type="ECO:0000256" key="1">
    <source>
        <dbReference type="ARBA" id="ARBA00022679"/>
    </source>
</evidence>
<dbReference type="PANTHER" id="PTHR43792">
    <property type="entry name" value="GNAT FAMILY, PUTATIVE (AFU_ORTHOLOGUE AFUA_3G00765)-RELATED-RELATED"/>
    <property type="match status" value="1"/>
</dbReference>
<organism evidence="5">
    <name type="scientific">uncultured Alphaproteobacteria bacterium</name>
    <dbReference type="NCBI Taxonomy" id="91750"/>
    <lineage>
        <taxon>Bacteria</taxon>
        <taxon>Pseudomonadati</taxon>
        <taxon>Pseudomonadota</taxon>
        <taxon>Alphaproteobacteria</taxon>
        <taxon>environmental samples</taxon>
    </lineage>
</organism>
<dbReference type="InterPro" id="IPR000182">
    <property type="entry name" value="GNAT_dom"/>
</dbReference>
<dbReference type="Gene3D" id="3.40.630.30">
    <property type="match status" value="1"/>
</dbReference>
<sequence length="173" mass="18559">MISEIRPIRTRRCRIAALRAEDARAVQAITDASVTARVHFLPEPFTLADAEALIAGGEAGQEFLGVWEREGAALLGVIGVHPNAGYEIEMGYWFAAAARGRGLAGEAVEAVIAALADVAPARRIVAECLRENRPSWKLLERVGFSATGRKGARPGRELLAWRAPAGGVRFDVC</sequence>
<evidence type="ECO:0000256" key="3">
    <source>
        <dbReference type="ARBA" id="ARBA00038502"/>
    </source>
</evidence>
<dbReference type="InterPro" id="IPR016181">
    <property type="entry name" value="Acyl_CoA_acyltransferase"/>
</dbReference>
<proteinExistence type="inferred from homology"/>
<protein>
    <submittedName>
        <fullName evidence="5">GCN5-related N-acetyltransferase</fullName>
    </submittedName>
</protein>
<dbReference type="PROSITE" id="PS51186">
    <property type="entry name" value="GNAT"/>
    <property type="match status" value="1"/>
</dbReference>
<name>A0A212JUV9_9PROT</name>
<evidence type="ECO:0000256" key="2">
    <source>
        <dbReference type="ARBA" id="ARBA00023315"/>
    </source>
</evidence>
<accession>A0A212JUV9</accession>
<keyword evidence="1 5" id="KW-0808">Transferase</keyword>
<dbReference type="SUPFAM" id="SSF55729">
    <property type="entry name" value="Acyl-CoA N-acyltransferases (Nat)"/>
    <property type="match status" value="1"/>
</dbReference>
<keyword evidence="2" id="KW-0012">Acyltransferase</keyword>
<gene>
    <name evidence="5" type="ORF">KL86APRO_11698</name>
</gene>
<reference evidence="5" key="1">
    <citation type="submission" date="2016-04" db="EMBL/GenBank/DDBJ databases">
        <authorList>
            <person name="Evans L.H."/>
            <person name="Alamgir A."/>
            <person name="Owens N."/>
            <person name="Weber N.D."/>
            <person name="Virtaneva K."/>
            <person name="Barbian K."/>
            <person name="Babar A."/>
            <person name="Rosenke K."/>
        </authorList>
    </citation>
    <scope>NUCLEOTIDE SEQUENCE</scope>
    <source>
        <strain evidence="5">86</strain>
    </source>
</reference>
<dbReference type="EMBL" id="FLUO01000001">
    <property type="protein sequence ID" value="SBW03236.1"/>
    <property type="molecule type" value="Genomic_DNA"/>
</dbReference>
<dbReference type="AlphaFoldDB" id="A0A212JUV9"/>
<evidence type="ECO:0000259" key="4">
    <source>
        <dbReference type="PROSITE" id="PS51186"/>
    </source>
</evidence>
<dbReference type="Pfam" id="PF13302">
    <property type="entry name" value="Acetyltransf_3"/>
    <property type="match status" value="1"/>
</dbReference>